<reference evidence="4" key="1">
    <citation type="submission" date="2025-08" db="UniProtKB">
        <authorList>
            <consortium name="RefSeq"/>
        </authorList>
    </citation>
    <scope>IDENTIFICATION</scope>
    <source>
        <strain evidence="4">OHB3-1</strain>
    </source>
</reference>
<dbReference type="AlphaFoldDB" id="A0A6J1DNX0"/>
<dbReference type="Pfam" id="PF03732">
    <property type="entry name" value="Retrotrans_gag"/>
    <property type="match status" value="1"/>
</dbReference>
<dbReference type="RefSeq" id="XP_022155935.1">
    <property type="nucleotide sequence ID" value="XM_022300243.1"/>
</dbReference>
<gene>
    <name evidence="4" type="primary">LOC111022935</name>
</gene>
<dbReference type="InterPro" id="IPR005162">
    <property type="entry name" value="Retrotrans_gag_dom"/>
</dbReference>
<feature type="compositionally biased region" description="Polar residues" evidence="1">
    <location>
        <begin position="203"/>
        <end position="212"/>
    </location>
</feature>
<accession>A0A6J1DNX0</accession>
<evidence type="ECO:0000313" key="4">
    <source>
        <dbReference type="RefSeq" id="XP_022155935.1"/>
    </source>
</evidence>
<dbReference type="GeneID" id="111022935"/>
<evidence type="ECO:0000256" key="1">
    <source>
        <dbReference type="SAM" id="MobiDB-lite"/>
    </source>
</evidence>
<dbReference type="Proteomes" id="UP000504603">
    <property type="component" value="Unplaced"/>
</dbReference>
<dbReference type="KEGG" id="mcha:111022935"/>
<sequence length="212" mass="24730">MPPQRNNNCRTAVVDEPQDNIPVVPQNQKTNRNAPANDRVNRVVEQFRMLHPPSFDVACATYMLKIGVNKWWNMTRKTWNIAENPMGSDRFKELFYGKFFPLTARQNKEADFIKLEQGKLSLIEYEKKFEELSHYAPHLVDTDWRKARKFERGLRPELRKHVAAFILITCAEVLQKAQILSQDLDNMKSLSKDGGSKRKFHRGQSSVTLIRE</sequence>
<name>A0A6J1DNX0_MOMCH</name>
<keyword evidence="3" id="KW-1185">Reference proteome</keyword>
<protein>
    <submittedName>
        <fullName evidence="4">Uncharacterized protein LOC111022935</fullName>
    </submittedName>
</protein>
<feature type="region of interest" description="Disordered" evidence="1">
    <location>
        <begin position="191"/>
        <end position="212"/>
    </location>
</feature>
<organism evidence="3 4">
    <name type="scientific">Momordica charantia</name>
    <name type="common">Bitter gourd</name>
    <name type="synonym">Balsam pear</name>
    <dbReference type="NCBI Taxonomy" id="3673"/>
    <lineage>
        <taxon>Eukaryota</taxon>
        <taxon>Viridiplantae</taxon>
        <taxon>Streptophyta</taxon>
        <taxon>Embryophyta</taxon>
        <taxon>Tracheophyta</taxon>
        <taxon>Spermatophyta</taxon>
        <taxon>Magnoliopsida</taxon>
        <taxon>eudicotyledons</taxon>
        <taxon>Gunneridae</taxon>
        <taxon>Pentapetalae</taxon>
        <taxon>rosids</taxon>
        <taxon>fabids</taxon>
        <taxon>Cucurbitales</taxon>
        <taxon>Cucurbitaceae</taxon>
        <taxon>Momordiceae</taxon>
        <taxon>Momordica</taxon>
    </lineage>
</organism>
<evidence type="ECO:0000259" key="2">
    <source>
        <dbReference type="Pfam" id="PF03732"/>
    </source>
</evidence>
<proteinExistence type="predicted"/>
<dbReference type="OrthoDB" id="1936908at2759"/>
<evidence type="ECO:0000313" key="3">
    <source>
        <dbReference type="Proteomes" id="UP000504603"/>
    </source>
</evidence>
<feature type="domain" description="Retrotransposon gag" evidence="2">
    <location>
        <begin position="70"/>
        <end position="156"/>
    </location>
</feature>